<organism evidence="1 2">
    <name type="scientific">Polyrhizophydium stewartii</name>
    <dbReference type="NCBI Taxonomy" id="2732419"/>
    <lineage>
        <taxon>Eukaryota</taxon>
        <taxon>Fungi</taxon>
        <taxon>Fungi incertae sedis</taxon>
        <taxon>Chytridiomycota</taxon>
        <taxon>Chytridiomycota incertae sedis</taxon>
        <taxon>Chytridiomycetes</taxon>
        <taxon>Rhizophydiales</taxon>
        <taxon>Rhizophydiales incertae sedis</taxon>
        <taxon>Polyrhizophydium</taxon>
    </lineage>
</organism>
<gene>
    <name evidence="1" type="ORF">HK105_202439</name>
</gene>
<dbReference type="EMBL" id="JADGIZ020000008">
    <property type="protein sequence ID" value="KAL2918025.1"/>
    <property type="molecule type" value="Genomic_DNA"/>
</dbReference>
<proteinExistence type="predicted"/>
<evidence type="ECO:0000313" key="1">
    <source>
        <dbReference type="EMBL" id="KAL2918025.1"/>
    </source>
</evidence>
<name>A0ABR4NES2_9FUNG</name>
<accession>A0ABR4NES2</accession>
<keyword evidence="2" id="KW-1185">Reference proteome</keyword>
<reference evidence="1 2" key="1">
    <citation type="submission" date="2023-09" db="EMBL/GenBank/DDBJ databases">
        <title>Pangenome analysis of Batrachochytrium dendrobatidis and related Chytrids.</title>
        <authorList>
            <person name="Yacoub M.N."/>
            <person name="Stajich J.E."/>
            <person name="James T.Y."/>
        </authorList>
    </citation>
    <scope>NUCLEOTIDE SEQUENCE [LARGE SCALE GENOMIC DNA]</scope>
    <source>
        <strain evidence="1 2">JEL0888</strain>
    </source>
</reference>
<sequence>MPWRRAVHEYLVRTLTGSRLFQHFVDSTQHTITTTASRIANKEPLFQPRRDSELKDGFTNLYRRK</sequence>
<dbReference type="Proteomes" id="UP001527925">
    <property type="component" value="Unassembled WGS sequence"/>
</dbReference>
<comment type="caution">
    <text evidence="1">The sequence shown here is derived from an EMBL/GenBank/DDBJ whole genome shotgun (WGS) entry which is preliminary data.</text>
</comment>
<evidence type="ECO:0000313" key="2">
    <source>
        <dbReference type="Proteomes" id="UP001527925"/>
    </source>
</evidence>
<protein>
    <submittedName>
        <fullName evidence="1">Uncharacterized protein</fullName>
    </submittedName>
</protein>